<dbReference type="InterPro" id="IPR014995">
    <property type="entry name" value="DUF1844"/>
</dbReference>
<feature type="non-terminal residue" evidence="1">
    <location>
        <position position="1"/>
    </location>
</feature>
<comment type="caution">
    <text evidence="1">The sequence shown here is derived from an EMBL/GenBank/DDBJ whole genome shotgun (WGS) entry which is preliminary data.</text>
</comment>
<dbReference type="EMBL" id="LAZR01053936">
    <property type="protein sequence ID" value="KKK79638.1"/>
    <property type="molecule type" value="Genomic_DNA"/>
</dbReference>
<dbReference type="Pfam" id="PF08899">
    <property type="entry name" value="DUF1844"/>
    <property type="match status" value="1"/>
</dbReference>
<evidence type="ECO:0000313" key="1">
    <source>
        <dbReference type="EMBL" id="KKK79638.1"/>
    </source>
</evidence>
<evidence type="ECO:0008006" key="2">
    <source>
        <dbReference type="Google" id="ProtNLM"/>
    </source>
</evidence>
<reference evidence="1" key="1">
    <citation type="journal article" date="2015" name="Nature">
        <title>Complex archaea that bridge the gap between prokaryotes and eukaryotes.</title>
        <authorList>
            <person name="Spang A."/>
            <person name="Saw J.H."/>
            <person name="Jorgensen S.L."/>
            <person name="Zaremba-Niedzwiedzka K."/>
            <person name="Martijn J."/>
            <person name="Lind A.E."/>
            <person name="van Eijk R."/>
            <person name="Schleper C."/>
            <person name="Guy L."/>
            <person name="Ettema T.J."/>
        </authorList>
    </citation>
    <scope>NUCLEOTIDE SEQUENCE</scope>
</reference>
<name>A0A0F8YDY2_9ZZZZ</name>
<proteinExistence type="predicted"/>
<protein>
    <recommendedName>
        <fullName evidence="2">DUF1844 domain-containing protein</fullName>
    </recommendedName>
</protein>
<sequence>PQTGRRYRNLQLAKHHVDTLAVLETKTQGNLTDDEKKLLDNALYEVRMAYVQAAQGPGR</sequence>
<dbReference type="AlphaFoldDB" id="A0A0F8YDY2"/>
<organism evidence="1">
    <name type="scientific">marine sediment metagenome</name>
    <dbReference type="NCBI Taxonomy" id="412755"/>
    <lineage>
        <taxon>unclassified sequences</taxon>
        <taxon>metagenomes</taxon>
        <taxon>ecological metagenomes</taxon>
    </lineage>
</organism>
<accession>A0A0F8YDY2</accession>
<gene>
    <name evidence="1" type="ORF">LCGC14_2831470</name>
</gene>